<comment type="cofactor">
    <cofactor evidence="1">
        <name>Ca(2+)</name>
        <dbReference type="ChEBI" id="CHEBI:29108"/>
    </cofactor>
</comment>
<dbReference type="PANTHER" id="PTHR45953:SF1">
    <property type="entry name" value="IDURONATE 2-SULFATASE"/>
    <property type="match status" value="1"/>
</dbReference>
<evidence type="ECO:0000256" key="2">
    <source>
        <dbReference type="ARBA" id="ARBA00008779"/>
    </source>
</evidence>
<comment type="caution">
    <text evidence="9">The sequence shown here is derived from an EMBL/GenBank/DDBJ whole genome shotgun (WGS) entry which is preliminary data.</text>
</comment>
<dbReference type="Proteomes" id="UP000623301">
    <property type="component" value="Unassembled WGS sequence"/>
</dbReference>
<keyword evidence="10" id="KW-1185">Reference proteome</keyword>
<keyword evidence="5" id="KW-0378">Hydrolase</keyword>
<feature type="domain" description="Sulfatase N-terminal" evidence="8">
    <location>
        <begin position="37"/>
        <end position="405"/>
    </location>
</feature>
<evidence type="ECO:0000256" key="1">
    <source>
        <dbReference type="ARBA" id="ARBA00001913"/>
    </source>
</evidence>
<keyword evidence="3" id="KW-0479">Metal-binding</keyword>
<gene>
    <name evidence="9" type="ORF">JBL43_05365</name>
</gene>
<organism evidence="9 10">
    <name type="scientific">Aureibaculum flavum</name>
    <dbReference type="NCBI Taxonomy" id="2795986"/>
    <lineage>
        <taxon>Bacteria</taxon>
        <taxon>Pseudomonadati</taxon>
        <taxon>Bacteroidota</taxon>
        <taxon>Flavobacteriia</taxon>
        <taxon>Flavobacteriales</taxon>
        <taxon>Flavobacteriaceae</taxon>
        <taxon>Aureibaculum</taxon>
    </lineage>
</organism>
<evidence type="ECO:0000256" key="6">
    <source>
        <dbReference type="ARBA" id="ARBA00022837"/>
    </source>
</evidence>
<dbReference type="Pfam" id="PF00884">
    <property type="entry name" value="Sulfatase"/>
    <property type="match status" value="1"/>
</dbReference>
<dbReference type="Gene3D" id="3.40.720.10">
    <property type="entry name" value="Alkaline Phosphatase, subunit A"/>
    <property type="match status" value="1"/>
</dbReference>
<comment type="similarity">
    <text evidence="2">Belongs to the sulfatase family.</text>
</comment>
<dbReference type="PANTHER" id="PTHR45953">
    <property type="entry name" value="IDURONATE 2-SULFATASE"/>
    <property type="match status" value="1"/>
</dbReference>
<dbReference type="InterPro" id="IPR035874">
    <property type="entry name" value="IDS"/>
</dbReference>
<keyword evidence="4 7" id="KW-0732">Signal</keyword>
<feature type="signal peptide" evidence="7">
    <location>
        <begin position="1"/>
        <end position="22"/>
    </location>
</feature>
<dbReference type="InterPro" id="IPR017850">
    <property type="entry name" value="Alkaline_phosphatase_core_sf"/>
</dbReference>
<dbReference type="SUPFAM" id="SSF53649">
    <property type="entry name" value="Alkaline phosphatase-like"/>
    <property type="match status" value="1"/>
</dbReference>
<dbReference type="InterPro" id="IPR000917">
    <property type="entry name" value="Sulfatase_N"/>
</dbReference>
<keyword evidence="6" id="KW-0106">Calcium</keyword>
<feature type="chain" id="PRO_5045955600" evidence="7">
    <location>
        <begin position="23"/>
        <end position="520"/>
    </location>
</feature>
<sequence>MKMSRVKLLSLMVCSFMFGLSACKQHKEIASGKVERPNILFIPIDDLRPDLGAYGNTVVKSPNIDALANNGVTFNRAYTQHAVCTTSRTSLLTGLRPDSTQVWDLKTHFRDNLPDVVTLPQFFKNNGYYTVGTGKTFHNTLQDSLAWNEYLHVDGFPFDPDAVYLNQDNLIIQKERELNRVKNGTAKFDKYGFIYTKAKSIEMADVKDDAYYDGAQTTMAIKKLQELKNKAEPFFLSVGFYKPHLPFNAPKKYWDLYNPEDMPLATNQFIPEGSPEFAVNGDAEMRGYYDRKDLPEPNENPLNEKDQRELLHAYYACVSYVDAQVGRLMDELERLGLKENTIVVLWGDHGWKLGEHNSWGKQSNYEIDTRVPLIISGDKLTSRGKLSNALTEFVDVYPTLIDLSGFQVPQYLHGKSLIPILENSNASVKEAAFSQFLLGRYGSKEDRKVERMGYTVRTDRYRYVEWYLWKKKEKEKGDFITRELFDHKTDPQENINIANNSENDELISQLSEQLKEGFSL</sequence>
<dbReference type="PROSITE" id="PS51257">
    <property type="entry name" value="PROKAR_LIPOPROTEIN"/>
    <property type="match status" value="1"/>
</dbReference>
<reference evidence="9 10" key="1">
    <citation type="submission" date="2020-12" db="EMBL/GenBank/DDBJ databases">
        <title>Aureibaculum luteum sp. nov. and Aureibaculum flavum sp. nov., novel members of the family Flavobacteriaceae isolated from Antarctic intertidal sediments.</title>
        <authorList>
            <person name="He X."/>
            <person name="Zhang X."/>
        </authorList>
    </citation>
    <scope>NUCLEOTIDE SEQUENCE [LARGE SCALE GENOMIC DNA]</scope>
    <source>
        <strain evidence="9 10">A20</strain>
    </source>
</reference>
<name>A0ABS0WNT9_9FLAO</name>
<dbReference type="EMBL" id="JAEHFJ010000002">
    <property type="protein sequence ID" value="MBJ2173656.1"/>
    <property type="molecule type" value="Genomic_DNA"/>
</dbReference>
<evidence type="ECO:0000256" key="5">
    <source>
        <dbReference type="ARBA" id="ARBA00022801"/>
    </source>
</evidence>
<accession>A0ABS0WNT9</accession>
<dbReference type="CDD" id="cd16030">
    <property type="entry name" value="iduronate-2-sulfatase"/>
    <property type="match status" value="1"/>
</dbReference>
<evidence type="ECO:0000259" key="8">
    <source>
        <dbReference type="Pfam" id="PF00884"/>
    </source>
</evidence>
<evidence type="ECO:0000256" key="7">
    <source>
        <dbReference type="SAM" id="SignalP"/>
    </source>
</evidence>
<protein>
    <submittedName>
        <fullName evidence="9">Sulfatase</fullName>
    </submittedName>
</protein>
<evidence type="ECO:0000313" key="10">
    <source>
        <dbReference type="Proteomes" id="UP000623301"/>
    </source>
</evidence>
<evidence type="ECO:0000256" key="4">
    <source>
        <dbReference type="ARBA" id="ARBA00022729"/>
    </source>
</evidence>
<proteinExistence type="inferred from homology"/>
<evidence type="ECO:0000256" key="3">
    <source>
        <dbReference type="ARBA" id="ARBA00022723"/>
    </source>
</evidence>
<evidence type="ECO:0000313" key="9">
    <source>
        <dbReference type="EMBL" id="MBJ2173656.1"/>
    </source>
</evidence>